<dbReference type="EMBL" id="MGEQ01000001">
    <property type="protein sequence ID" value="OGL88148.1"/>
    <property type="molecule type" value="Genomic_DNA"/>
</dbReference>
<proteinExistence type="predicted"/>
<reference evidence="1 2" key="1">
    <citation type="journal article" date="2016" name="Nat. Commun.">
        <title>Thousands of microbial genomes shed light on interconnected biogeochemical processes in an aquifer system.</title>
        <authorList>
            <person name="Anantharaman K."/>
            <person name="Brown C.T."/>
            <person name="Hug L.A."/>
            <person name="Sharon I."/>
            <person name="Castelle C.J."/>
            <person name="Probst A.J."/>
            <person name="Thomas B.C."/>
            <person name="Singh A."/>
            <person name="Wilkins M.J."/>
            <person name="Karaoz U."/>
            <person name="Brodie E.L."/>
            <person name="Williams K.H."/>
            <person name="Hubbard S.S."/>
            <person name="Banfield J.F."/>
        </authorList>
    </citation>
    <scope>NUCLEOTIDE SEQUENCE [LARGE SCALE GENOMIC DNA]</scope>
</reference>
<gene>
    <name evidence="1" type="ORF">A3I41_00255</name>
</gene>
<evidence type="ECO:0000313" key="1">
    <source>
        <dbReference type="EMBL" id="OGL88148.1"/>
    </source>
</evidence>
<dbReference type="AlphaFoldDB" id="A0A1F7VDE2"/>
<protein>
    <submittedName>
        <fullName evidence="1">Uncharacterized protein</fullName>
    </submittedName>
</protein>
<sequence length="115" mass="12935">MIKPTVNAHEDPVPIRPEFGIATEEVNGFFLERETGGVYYSIRNNRARAERGQMVIANGKFGAEEGARGIVIKIHRPYANGKTSNVIEVHFEGHRFSHHMKFHDLVESSICVNSD</sequence>
<organism evidence="1 2">
    <name type="scientific">Candidatus Uhrbacteria bacterium RIFCSPLOWO2_02_FULL_48_18</name>
    <dbReference type="NCBI Taxonomy" id="1802408"/>
    <lineage>
        <taxon>Bacteria</taxon>
        <taxon>Candidatus Uhriibacteriota</taxon>
    </lineage>
</organism>
<accession>A0A1F7VDE2</accession>
<evidence type="ECO:0000313" key="2">
    <source>
        <dbReference type="Proteomes" id="UP000176593"/>
    </source>
</evidence>
<dbReference type="Proteomes" id="UP000176593">
    <property type="component" value="Unassembled WGS sequence"/>
</dbReference>
<name>A0A1F7VDE2_9BACT</name>
<comment type="caution">
    <text evidence="1">The sequence shown here is derived from an EMBL/GenBank/DDBJ whole genome shotgun (WGS) entry which is preliminary data.</text>
</comment>